<evidence type="ECO:0000313" key="1">
    <source>
        <dbReference type="EMBL" id="MPN54308.1"/>
    </source>
</evidence>
<protein>
    <submittedName>
        <fullName evidence="1">Uncharacterized protein</fullName>
    </submittedName>
</protein>
<proteinExistence type="predicted"/>
<name>A0A645ISE6_9ZZZZ</name>
<dbReference type="EMBL" id="VSSQ01122414">
    <property type="protein sequence ID" value="MPN54308.1"/>
    <property type="molecule type" value="Genomic_DNA"/>
</dbReference>
<gene>
    <name evidence="1" type="ORF">SDC9_201978</name>
</gene>
<dbReference type="AlphaFoldDB" id="A0A645ISE6"/>
<comment type="caution">
    <text evidence="1">The sequence shown here is derived from an EMBL/GenBank/DDBJ whole genome shotgun (WGS) entry which is preliminary data.</text>
</comment>
<reference evidence="1" key="1">
    <citation type="submission" date="2019-08" db="EMBL/GenBank/DDBJ databases">
        <authorList>
            <person name="Kucharzyk K."/>
            <person name="Murdoch R.W."/>
            <person name="Higgins S."/>
            <person name="Loffler F."/>
        </authorList>
    </citation>
    <scope>NUCLEOTIDE SEQUENCE</scope>
</reference>
<sequence>MEQRLLEGHVGNHVAAALPGRHLLQDRLLAVNHADAGRPEDLVAGEHEKVRVQRLHVHPQVRYRLGAIDQHLGADVALGHGMVQFDVLGRKALEGIGQFPR</sequence>
<organism evidence="1">
    <name type="scientific">bioreactor metagenome</name>
    <dbReference type="NCBI Taxonomy" id="1076179"/>
    <lineage>
        <taxon>unclassified sequences</taxon>
        <taxon>metagenomes</taxon>
        <taxon>ecological metagenomes</taxon>
    </lineage>
</organism>
<accession>A0A645ISE6</accession>